<sequence length="1116" mass="123302">MGDRLEEDEKSALDSVGHADAPTPATHKTTKPFSHQLRTNTGTHIKRHPQHRKQSLDDNAMRCNISYGGSSDDDFGAYSATPDACRWEATSNNAGDEYQTMPEFMGNDSSAPSTFKAPIRAAVHPNRPTCVELRPHPLRETQVGRFLRTIACTDTQLWAGSECGVRVWNLTDAYEPGLGIGGRAKRGDEDAAPFYESANTAPALCMMADVGSKLVWSGHKDGKLRSWKTDQAMDDTPFKEGLSWQAHRTPLLALTISAYGDIWTGSEGGAIRVWPWEAIEKSLSLSQEERHMAALLVERSFIDLRAQVTVNGVCNITSSDVKVLMSDHFRAKVWAASSMSFSLWDARTRELLKTFNIEGQIENRVDMSSVPDQVLEDDQSVKLATKSKKEKGQSSFLQRSRHAIMGAADAVRRVATRGTGAFAEETKKTEALVVTADGTIYSGCSNGLIIQWDGNGVRLRDFQHHPCAVLCFCTYASRVWVGYVSGMIQLMDLEGNLTTSWVGHNCPVIKMVVGNGNVYSLATHGGIRGWSVAAPGPIDQIIRPELAKKELMYTSKENFKILVGTWNVSQGKPSKDALTAWLGAASNDVGILVIGLQEVEMGAGFLAMSAAKETVGLEGSSIGQWWQDAIGKVLGEGTIFERVGSRQLAALLIAIWVRKNLRTHVGDLDVGAVACGLGRAIGNKGGVGLRLRVYDRIMCFVNCHFAAHLEAVNRRNADFDHIYRNMAFIRSPNLLSNSSAGVSSAAQGLRGPNAVEINPDEGKPDLAEADMVIFCGDFNYRLFGITYDEARDFVSQRCFDWLREKDQLRAEMKAGKVFQGMREALIKFPPTYKFEIGKPGLGGYDSGEKKRIPAWCDRILYRDNRTKQEAECSLECPVVASILQYQACMEVVESDHKPVRCKFNVDISHVDRSIRRQEMGKIMNSNETIRALREELRHVPCTSISPNRITLQSQDSCSFRITNKSGTDNAIFHVVCEGQATVKDGEEHLEYRSRASYGFPRWLEVNPASGVIRPDQTADIYVRQEEFHSSEENANGAAPGYLSEDNQDKEVVLLVIIRGSCSTESKTHRLHVRHCVPSSKSGTDSTKPRGSRKYKGNTYHRSGLRHGGSTDDDHKS</sequence>
<dbReference type="FunFam" id="2.130.10.10:FF:002156">
    <property type="entry name" value="Type I inositol polyphosphate 5-phosphatase 12"/>
    <property type="match status" value="1"/>
</dbReference>
<dbReference type="SMART" id="SM00128">
    <property type="entry name" value="IPPc"/>
    <property type="match status" value="1"/>
</dbReference>
<dbReference type="InterPro" id="IPR015943">
    <property type="entry name" value="WD40/YVTN_repeat-like_dom_sf"/>
</dbReference>
<gene>
    <name evidence="12" type="ORF">DCAR_005459</name>
    <name evidence="13" type="ORF">DCAR_0206155</name>
</gene>
<dbReference type="FunFam" id="3.60.10.10:FF:000011">
    <property type="entry name" value="Type II inositol polyphosphate 5-phosphatase 15"/>
    <property type="match status" value="1"/>
</dbReference>
<evidence type="ECO:0000259" key="11">
    <source>
        <dbReference type="SMART" id="SM00128"/>
    </source>
</evidence>
<reference evidence="12" key="1">
    <citation type="journal article" date="2016" name="Nat. Genet.">
        <title>A high-quality carrot genome assembly provides new insights into carotenoid accumulation and asterid genome evolution.</title>
        <authorList>
            <person name="Iorizzo M."/>
            <person name="Ellison S."/>
            <person name="Senalik D."/>
            <person name="Zeng P."/>
            <person name="Satapoomin P."/>
            <person name="Huang J."/>
            <person name="Bowman M."/>
            <person name="Iovene M."/>
            <person name="Sanseverino W."/>
            <person name="Cavagnaro P."/>
            <person name="Yildiz M."/>
            <person name="Macko-Podgorni A."/>
            <person name="Moranska E."/>
            <person name="Grzebelus E."/>
            <person name="Grzebelus D."/>
            <person name="Ashrafi H."/>
            <person name="Zheng Z."/>
            <person name="Cheng S."/>
            <person name="Spooner D."/>
            <person name="Van Deynze A."/>
            <person name="Simon P."/>
        </authorList>
    </citation>
    <scope>NUCLEOTIDE SEQUENCE [LARGE SCALE GENOMIC DNA]</scope>
    <source>
        <tissue evidence="12">Leaf</tissue>
    </source>
</reference>
<feature type="region of interest" description="Disordered" evidence="10">
    <location>
        <begin position="1"/>
        <end position="35"/>
    </location>
</feature>
<dbReference type="Gene3D" id="2.130.10.10">
    <property type="entry name" value="YVTN repeat-like/Quinoprotein amine dehydrogenase"/>
    <property type="match status" value="2"/>
</dbReference>
<dbReference type="OMA" id="GIRGWHV"/>
<feature type="domain" description="Inositol polyphosphate-related phosphatase" evidence="11">
    <location>
        <begin position="557"/>
        <end position="911"/>
    </location>
</feature>
<comment type="cofactor">
    <cofactor evidence="1">
        <name>Mg(2+)</name>
        <dbReference type="ChEBI" id="CHEBI:18420"/>
    </cofactor>
</comment>
<dbReference type="InterPro" id="IPR036322">
    <property type="entry name" value="WD40_repeat_dom_sf"/>
</dbReference>
<dbReference type="GO" id="GO:0004439">
    <property type="term" value="F:phosphatidylinositol-4,5-bisphosphate 5-phosphatase activity"/>
    <property type="evidence" value="ECO:0007669"/>
    <property type="project" value="TreeGrafter"/>
</dbReference>
<keyword evidence="3" id="KW-1017">Isopeptide bond</keyword>
<evidence type="ECO:0000256" key="7">
    <source>
        <dbReference type="ARBA" id="ARBA00022801"/>
    </source>
</evidence>
<keyword evidence="14" id="KW-1185">Reference proteome</keyword>
<keyword evidence="5" id="KW-0479">Metal-binding</keyword>
<accession>A0A166D1P1</accession>
<dbReference type="Pfam" id="PF22669">
    <property type="entry name" value="Exo_endo_phos2"/>
    <property type="match status" value="1"/>
</dbReference>
<evidence type="ECO:0000256" key="1">
    <source>
        <dbReference type="ARBA" id="ARBA00001946"/>
    </source>
</evidence>
<evidence type="ECO:0000256" key="2">
    <source>
        <dbReference type="ARBA" id="ARBA00010768"/>
    </source>
</evidence>
<dbReference type="EMBL" id="CP093344">
    <property type="protein sequence ID" value="WOG86936.1"/>
    <property type="molecule type" value="Genomic_DNA"/>
</dbReference>
<dbReference type="InterPro" id="IPR046985">
    <property type="entry name" value="IP5"/>
</dbReference>
<dbReference type="GO" id="GO:0009846">
    <property type="term" value="P:pollen germination"/>
    <property type="evidence" value="ECO:0007669"/>
    <property type="project" value="UniProtKB-ARBA"/>
</dbReference>
<keyword evidence="7" id="KW-0378">Hydrolase</keyword>
<name>A0A166D1P1_DAUCS</name>
<keyword evidence="8" id="KW-0460">Magnesium</keyword>
<dbReference type="PANTHER" id="PTHR11200">
    <property type="entry name" value="INOSITOL 5-PHOSPHATASE"/>
    <property type="match status" value="1"/>
</dbReference>
<dbReference type="GO" id="GO:0046856">
    <property type="term" value="P:phosphatidylinositol dephosphorylation"/>
    <property type="evidence" value="ECO:0007669"/>
    <property type="project" value="InterPro"/>
</dbReference>
<organism evidence="12">
    <name type="scientific">Daucus carota subsp. sativus</name>
    <name type="common">Carrot</name>
    <dbReference type="NCBI Taxonomy" id="79200"/>
    <lineage>
        <taxon>Eukaryota</taxon>
        <taxon>Viridiplantae</taxon>
        <taxon>Streptophyta</taxon>
        <taxon>Embryophyta</taxon>
        <taxon>Tracheophyta</taxon>
        <taxon>Spermatophyta</taxon>
        <taxon>Magnoliopsida</taxon>
        <taxon>eudicotyledons</taxon>
        <taxon>Gunneridae</taxon>
        <taxon>Pentapetalae</taxon>
        <taxon>asterids</taxon>
        <taxon>campanulids</taxon>
        <taxon>Apiales</taxon>
        <taxon>Apiaceae</taxon>
        <taxon>Apioideae</taxon>
        <taxon>Scandiceae</taxon>
        <taxon>Daucinae</taxon>
        <taxon>Daucus</taxon>
        <taxon>Daucus sect. Daucus</taxon>
    </lineage>
</organism>
<reference evidence="13" key="2">
    <citation type="submission" date="2022-03" db="EMBL/GenBank/DDBJ databases">
        <title>Draft title - Genomic analysis of global carrot germplasm unveils the trajectory of domestication and the origin of high carotenoid orange carrot.</title>
        <authorList>
            <person name="Iorizzo M."/>
            <person name="Ellison S."/>
            <person name="Senalik D."/>
            <person name="Macko-Podgorni A."/>
            <person name="Grzebelus D."/>
            <person name="Bostan H."/>
            <person name="Rolling W."/>
            <person name="Curaba J."/>
            <person name="Simon P."/>
        </authorList>
    </citation>
    <scope>NUCLEOTIDE SEQUENCE</scope>
    <source>
        <tissue evidence="13">Leaf</tissue>
    </source>
</reference>
<dbReference type="Proteomes" id="UP000077755">
    <property type="component" value="Chromosome 2"/>
</dbReference>
<evidence type="ECO:0000256" key="9">
    <source>
        <dbReference type="ARBA" id="ARBA00022843"/>
    </source>
</evidence>
<proteinExistence type="inferred from homology"/>
<evidence type="ECO:0000256" key="4">
    <source>
        <dbReference type="ARBA" id="ARBA00022574"/>
    </source>
</evidence>
<dbReference type="SMART" id="SM00320">
    <property type="entry name" value="WD40"/>
    <property type="match status" value="4"/>
</dbReference>
<evidence type="ECO:0000256" key="8">
    <source>
        <dbReference type="ARBA" id="ARBA00022842"/>
    </source>
</evidence>
<evidence type="ECO:0000256" key="10">
    <source>
        <dbReference type="SAM" id="MobiDB-lite"/>
    </source>
</evidence>
<dbReference type="PANTHER" id="PTHR11200:SF261">
    <property type="entry name" value="TYPE I INOSITOL POLYPHOSPHATE 5-PHOSPHATASE 12"/>
    <property type="match status" value="1"/>
</dbReference>
<dbReference type="Gene3D" id="3.60.10.10">
    <property type="entry name" value="Endonuclease/exonuclease/phosphatase"/>
    <property type="match status" value="1"/>
</dbReference>
<feature type="compositionally biased region" description="Low complexity" evidence="10">
    <location>
        <begin position="18"/>
        <end position="27"/>
    </location>
</feature>
<dbReference type="AlphaFoldDB" id="A0A166D1P1"/>
<evidence type="ECO:0000313" key="13">
    <source>
        <dbReference type="EMBL" id="WOG86936.1"/>
    </source>
</evidence>
<dbReference type="InterPro" id="IPR056455">
    <property type="entry name" value="Ig-like_IP5PC_F"/>
</dbReference>
<dbReference type="Gramene" id="KZN04622">
    <property type="protein sequence ID" value="KZN04622"/>
    <property type="gene ID" value="DCAR_005459"/>
</dbReference>
<dbReference type="InterPro" id="IPR056454">
    <property type="entry name" value="Beta-prop_IP5PC_F"/>
</dbReference>
<dbReference type="InterPro" id="IPR001680">
    <property type="entry name" value="WD40_rpt"/>
</dbReference>
<dbReference type="EMBL" id="LNRQ01000002">
    <property type="protein sequence ID" value="KZN04622.1"/>
    <property type="molecule type" value="Genomic_DNA"/>
</dbReference>
<dbReference type="GO" id="GO:0046872">
    <property type="term" value="F:metal ion binding"/>
    <property type="evidence" value="ECO:0007669"/>
    <property type="project" value="UniProtKB-KW"/>
</dbReference>
<dbReference type="CDD" id="cd09074">
    <property type="entry name" value="INPP5c"/>
    <property type="match status" value="1"/>
</dbReference>
<comment type="similarity">
    <text evidence="2">Belongs to the inositol polyphosphate 5-phosphatase family.</text>
</comment>
<dbReference type="OrthoDB" id="1925875at2759"/>
<dbReference type="SUPFAM" id="SSF56219">
    <property type="entry name" value="DNase I-like"/>
    <property type="match status" value="1"/>
</dbReference>
<dbReference type="Pfam" id="PF23755">
    <property type="entry name" value="Ig-like_IP5PC_F"/>
    <property type="match status" value="1"/>
</dbReference>
<protein>
    <recommendedName>
        <fullName evidence="11">Inositol polyphosphate-related phosphatase domain-containing protein</fullName>
    </recommendedName>
</protein>
<keyword evidence="9" id="KW-0832">Ubl conjugation</keyword>
<evidence type="ECO:0000256" key="6">
    <source>
        <dbReference type="ARBA" id="ARBA00022737"/>
    </source>
</evidence>
<feature type="region of interest" description="Disordered" evidence="10">
    <location>
        <begin position="1073"/>
        <end position="1116"/>
    </location>
</feature>
<evidence type="ECO:0000256" key="3">
    <source>
        <dbReference type="ARBA" id="ARBA00022499"/>
    </source>
</evidence>
<keyword evidence="6" id="KW-0677">Repeat</keyword>
<keyword evidence="4" id="KW-0853">WD repeat</keyword>
<evidence type="ECO:0000313" key="12">
    <source>
        <dbReference type="EMBL" id="KZN04622.1"/>
    </source>
</evidence>
<dbReference type="Pfam" id="PF23754">
    <property type="entry name" value="Beta-prop_IP5PC_F"/>
    <property type="match status" value="1"/>
</dbReference>
<dbReference type="InterPro" id="IPR000300">
    <property type="entry name" value="IPPc"/>
</dbReference>
<evidence type="ECO:0000256" key="5">
    <source>
        <dbReference type="ARBA" id="ARBA00022723"/>
    </source>
</evidence>
<dbReference type="SUPFAM" id="SSF50978">
    <property type="entry name" value="WD40 repeat-like"/>
    <property type="match status" value="1"/>
</dbReference>
<evidence type="ECO:0000313" key="14">
    <source>
        <dbReference type="Proteomes" id="UP000077755"/>
    </source>
</evidence>
<dbReference type="InterPro" id="IPR036691">
    <property type="entry name" value="Endo/exonu/phosph_ase_sf"/>
</dbReference>